<keyword evidence="12" id="KW-0472">Membrane</keyword>
<evidence type="ECO:0000256" key="7">
    <source>
        <dbReference type="ARBA" id="ARBA00022553"/>
    </source>
</evidence>
<keyword evidence="6" id="KW-0963">Cytoplasm</keyword>
<dbReference type="InterPro" id="IPR051837">
    <property type="entry name" value="SortingNexin/PXDomain-PKLike"/>
</dbReference>
<keyword evidence="5" id="KW-0813">Transport</keyword>
<dbReference type="GO" id="GO:0006622">
    <property type="term" value="P:protein targeting to lysosome"/>
    <property type="evidence" value="ECO:0007669"/>
    <property type="project" value="TreeGrafter"/>
</dbReference>
<dbReference type="Proteomes" id="UP001279410">
    <property type="component" value="Unassembled WGS sequence"/>
</dbReference>
<dbReference type="Pfam" id="PF00787">
    <property type="entry name" value="PX"/>
    <property type="match status" value="1"/>
</dbReference>
<organism evidence="19 20">
    <name type="scientific">Lates japonicus</name>
    <name type="common">Japanese lates</name>
    <dbReference type="NCBI Taxonomy" id="270547"/>
    <lineage>
        <taxon>Eukaryota</taxon>
        <taxon>Metazoa</taxon>
        <taxon>Chordata</taxon>
        <taxon>Craniata</taxon>
        <taxon>Vertebrata</taxon>
        <taxon>Euteleostomi</taxon>
        <taxon>Actinopterygii</taxon>
        <taxon>Neopterygii</taxon>
        <taxon>Teleostei</taxon>
        <taxon>Neoteleostei</taxon>
        <taxon>Acanthomorphata</taxon>
        <taxon>Carangaria</taxon>
        <taxon>Carangaria incertae sedis</taxon>
        <taxon>Centropomidae</taxon>
        <taxon>Lates</taxon>
    </lineage>
</organism>
<evidence type="ECO:0000256" key="9">
    <source>
        <dbReference type="ARBA" id="ARBA00022927"/>
    </source>
</evidence>
<dbReference type="AlphaFoldDB" id="A0AAD3MC60"/>
<dbReference type="GO" id="GO:0005764">
    <property type="term" value="C:lysosome"/>
    <property type="evidence" value="ECO:0007669"/>
    <property type="project" value="UniProtKB-SubCell"/>
</dbReference>
<keyword evidence="10 16" id="KW-0175">Coiled coil</keyword>
<evidence type="ECO:0000256" key="15">
    <source>
        <dbReference type="ARBA" id="ARBA00071931"/>
    </source>
</evidence>
<evidence type="ECO:0000259" key="18">
    <source>
        <dbReference type="PROSITE" id="PS50195"/>
    </source>
</evidence>
<dbReference type="SMART" id="SM00312">
    <property type="entry name" value="PX"/>
    <property type="match status" value="1"/>
</dbReference>
<dbReference type="InterPro" id="IPR001683">
    <property type="entry name" value="PX_dom"/>
</dbReference>
<dbReference type="FunFam" id="3.30.1520.10:FF:000011">
    <property type="entry name" value="Putative sorting nexin-16"/>
    <property type="match status" value="1"/>
</dbReference>
<feature type="domain" description="PX" evidence="18">
    <location>
        <begin position="102"/>
        <end position="215"/>
    </location>
</feature>
<proteinExistence type="predicted"/>
<evidence type="ECO:0000256" key="10">
    <source>
        <dbReference type="ARBA" id="ARBA00023054"/>
    </source>
</evidence>
<keyword evidence="13" id="KW-0458">Lysosome</keyword>
<comment type="caution">
    <text evidence="19">The sequence shown here is derived from an EMBL/GenBank/DDBJ whole genome shotgun (WGS) entry which is preliminary data.</text>
</comment>
<evidence type="ECO:0000256" key="13">
    <source>
        <dbReference type="ARBA" id="ARBA00023228"/>
    </source>
</evidence>
<evidence type="ECO:0000256" key="2">
    <source>
        <dbReference type="ARBA" id="ARBA00004371"/>
    </source>
</evidence>
<keyword evidence="9" id="KW-0653">Protein transport</keyword>
<dbReference type="PANTHER" id="PTHR22999">
    <property type="entry name" value="PX SERINE/THREONINE KINASE PXK"/>
    <property type="match status" value="1"/>
</dbReference>
<comment type="subunit">
    <text evidence="14">Homooligomer. Interacts with EGFR.</text>
</comment>
<gene>
    <name evidence="19" type="ORF">AKAME5_000431900</name>
</gene>
<evidence type="ECO:0000256" key="14">
    <source>
        <dbReference type="ARBA" id="ARBA00063452"/>
    </source>
</evidence>
<name>A0AAD3MC60_LATJO</name>
<dbReference type="GO" id="GO:0035091">
    <property type="term" value="F:phosphatidylinositol binding"/>
    <property type="evidence" value="ECO:0007669"/>
    <property type="project" value="InterPro"/>
</dbReference>
<evidence type="ECO:0000256" key="11">
    <source>
        <dbReference type="ARBA" id="ARBA00023121"/>
    </source>
</evidence>
<evidence type="ECO:0000256" key="5">
    <source>
        <dbReference type="ARBA" id="ARBA00022448"/>
    </source>
</evidence>
<evidence type="ECO:0000256" key="17">
    <source>
        <dbReference type="SAM" id="MobiDB-lite"/>
    </source>
</evidence>
<evidence type="ECO:0000256" key="8">
    <source>
        <dbReference type="ARBA" id="ARBA00022753"/>
    </source>
</evidence>
<comment type="subcellular location">
    <subcellularLocation>
        <location evidence="4">Cytoplasm</location>
    </subcellularLocation>
    <subcellularLocation>
        <location evidence="1">Early endosome membrane</location>
    </subcellularLocation>
    <subcellularLocation>
        <location evidence="3">Late endosome membrane</location>
        <topology evidence="3">Peripheral membrane protein</topology>
        <orientation evidence="3">Cytoplasmic side</orientation>
    </subcellularLocation>
    <subcellularLocation>
        <location evidence="2">Lysosome</location>
    </subcellularLocation>
</comment>
<feature type="compositionally biased region" description="Basic and acidic residues" evidence="17">
    <location>
        <begin position="294"/>
        <end position="317"/>
    </location>
</feature>
<evidence type="ECO:0000256" key="3">
    <source>
        <dbReference type="ARBA" id="ARBA00004492"/>
    </source>
</evidence>
<keyword evidence="11" id="KW-0446">Lipid-binding</keyword>
<evidence type="ECO:0000256" key="6">
    <source>
        <dbReference type="ARBA" id="ARBA00022490"/>
    </source>
</evidence>
<feature type="coiled-coil region" evidence="16">
    <location>
        <begin position="220"/>
        <end position="254"/>
    </location>
</feature>
<keyword evidence="8" id="KW-0967">Endosome</keyword>
<dbReference type="EMBL" id="BRZM01000010">
    <property type="protein sequence ID" value="GLD51234.1"/>
    <property type="molecule type" value="Genomic_DNA"/>
</dbReference>
<reference evidence="19" key="1">
    <citation type="submission" date="2022-08" db="EMBL/GenBank/DDBJ databases">
        <title>Genome sequencing of akame (Lates japonicus).</title>
        <authorList>
            <person name="Hashiguchi Y."/>
            <person name="Takahashi H."/>
        </authorList>
    </citation>
    <scope>NUCLEOTIDE SEQUENCE</scope>
    <source>
        <strain evidence="19">Kochi</strain>
    </source>
</reference>
<dbReference type="InterPro" id="IPR036871">
    <property type="entry name" value="PX_dom_sf"/>
</dbReference>
<keyword evidence="7" id="KW-0597">Phosphoprotein</keyword>
<protein>
    <recommendedName>
        <fullName evidence="15">Sorting nexin-16</fullName>
    </recommendedName>
</protein>
<dbReference type="PROSITE" id="PS50195">
    <property type="entry name" value="PX"/>
    <property type="match status" value="1"/>
</dbReference>
<dbReference type="GO" id="GO:0008333">
    <property type="term" value="P:endosome to lysosome transport"/>
    <property type="evidence" value="ECO:0007669"/>
    <property type="project" value="TreeGrafter"/>
</dbReference>
<dbReference type="Gene3D" id="3.30.1520.10">
    <property type="entry name" value="Phox-like domain"/>
    <property type="match status" value="1"/>
</dbReference>
<dbReference type="SUPFAM" id="SSF64268">
    <property type="entry name" value="PX domain"/>
    <property type="match status" value="1"/>
</dbReference>
<feature type="compositionally biased region" description="Acidic residues" evidence="17">
    <location>
        <begin position="324"/>
        <end position="333"/>
    </location>
</feature>
<dbReference type="GO" id="GO:0045022">
    <property type="term" value="P:early endosome to late endosome transport"/>
    <property type="evidence" value="ECO:0007669"/>
    <property type="project" value="TreeGrafter"/>
</dbReference>
<dbReference type="GO" id="GO:0031902">
    <property type="term" value="C:late endosome membrane"/>
    <property type="evidence" value="ECO:0007669"/>
    <property type="project" value="UniProtKB-SubCell"/>
</dbReference>
<evidence type="ECO:0000313" key="19">
    <source>
        <dbReference type="EMBL" id="GLD51234.1"/>
    </source>
</evidence>
<dbReference type="GO" id="GO:0031901">
    <property type="term" value="C:early endosome membrane"/>
    <property type="evidence" value="ECO:0007669"/>
    <property type="project" value="UniProtKB-SubCell"/>
</dbReference>
<evidence type="ECO:0000256" key="1">
    <source>
        <dbReference type="ARBA" id="ARBA00004146"/>
    </source>
</evidence>
<feature type="region of interest" description="Disordered" evidence="17">
    <location>
        <begin position="294"/>
        <end position="333"/>
    </location>
</feature>
<dbReference type="PANTHER" id="PTHR22999:SF23">
    <property type="entry name" value="SORTING NEXIN-16"/>
    <property type="match status" value="1"/>
</dbReference>
<evidence type="ECO:0000256" key="12">
    <source>
        <dbReference type="ARBA" id="ARBA00023136"/>
    </source>
</evidence>
<evidence type="ECO:0000256" key="16">
    <source>
        <dbReference type="SAM" id="Coils"/>
    </source>
</evidence>
<keyword evidence="20" id="KW-1185">Reference proteome</keyword>
<evidence type="ECO:0000256" key="4">
    <source>
        <dbReference type="ARBA" id="ARBA00004496"/>
    </source>
</evidence>
<evidence type="ECO:0000313" key="20">
    <source>
        <dbReference type="Proteomes" id="UP001279410"/>
    </source>
</evidence>
<accession>A0AAD3MC60</accession>
<sequence length="333" mass="38041">MIQQDYEQEFTAYLRSTKEPQLIQTGIITGHRNLTRITADGCLVCSSPIPQSSPQERGHGAWGAASGALTPDDSWRRLRGGLLHGSSTLLDGDGTLGESWVERPITPTLLGYEVLEERAKFTVFKILVTGSQGDSWVIFRRYTDFCRLSDKLKELFPSCCPALPPKRWFKDNYNEEFLEERQIGLQTFLQNLMLHKDIINSEAVRHFLCLIDPPSPFDSLEESRAFCETLEETNHRLQRELLEKQREADTLTKTLEEREDHISLLVKRVKSLSFSSESLESPCEKMAAIVTDADTHTEEDRHRNGYMQKHTEVDDGRGYSITESDQESNPETR</sequence>